<feature type="non-terminal residue" evidence="1">
    <location>
        <position position="168"/>
    </location>
</feature>
<dbReference type="EMBL" id="CAJVQB010061723">
    <property type="protein sequence ID" value="CAG8839980.1"/>
    <property type="molecule type" value="Genomic_DNA"/>
</dbReference>
<reference evidence="1 2" key="1">
    <citation type="submission" date="2021-06" db="EMBL/GenBank/DDBJ databases">
        <authorList>
            <person name="Kallberg Y."/>
            <person name="Tangrot J."/>
            <person name="Rosling A."/>
        </authorList>
    </citation>
    <scope>NUCLEOTIDE SEQUENCE [LARGE SCALE GENOMIC DNA]</scope>
    <source>
        <strain evidence="1 2">120-4 pot B 10/14</strain>
    </source>
</reference>
<gene>
    <name evidence="1" type="ORF">GMARGA_LOCUS34697</name>
</gene>
<feature type="non-terminal residue" evidence="1">
    <location>
        <position position="1"/>
    </location>
</feature>
<protein>
    <submittedName>
        <fullName evidence="1">26417_t:CDS:1</fullName>
    </submittedName>
</protein>
<name>A0ABN7WU43_GIGMA</name>
<organism evidence="1 2">
    <name type="scientific">Gigaspora margarita</name>
    <dbReference type="NCBI Taxonomy" id="4874"/>
    <lineage>
        <taxon>Eukaryota</taxon>
        <taxon>Fungi</taxon>
        <taxon>Fungi incertae sedis</taxon>
        <taxon>Mucoromycota</taxon>
        <taxon>Glomeromycotina</taxon>
        <taxon>Glomeromycetes</taxon>
        <taxon>Diversisporales</taxon>
        <taxon>Gigasporaceae</taxon>
        <taxon>Gigaspora</taxon>
    </lineage>
</organism>
<evidence type="ECO:0000313" key="1">
    <source>
        <dbReference type="EMBL" id="CAG8839980.1"/>
    </source>
</evidence>
<proteinExistence type="predicted"/>
<accession>A0ABN7WU43</accession>
<keyword evidence="2" id="KW-1185">Reference proteome</keyword>
<sequence length="168" mass="19435">SGHFDYGIEEQLDQKTPIEQMVVDVETIKVNLSKTSMELDSYGIQNESEESDFILKRNKTTCLRIKELPKPLLFHKKENYIVNLTLIEINPNKVSSKINMKINPMQEGEIAVSEKQTVANQLISSRILKEKIKKSLTLWDIPNKNLARQIRKNLSFYGRLIVKSFRAN</sequence>
<dbReference type="Proteomes" id="UP000789901">
    <property type="component" value="Unassembled WGS sequence"/>
</dbReference>
<evidence type="ECO:0000313" key="2">
    <source>
        <dbReference type="Proteomes" id="UP000789901"/>
    </source>
</evidence>
<comment type="caution">
    <text evidence="1">The sequence shown here is derived from an EMBL/GenBank/DDBJ whole genome shotgun (WGS) entry which is preliminary data.</text>
</comment>